<dbReference type="InterPro" id="IPR000873">
    <property type="entry name" value="AMP-dep_synth/lig_dom"/>
</dbReference>
<feature type="non-terminal residue" evidence="2">
    <location>
        <position position="131"/>
    </location>
</feature>
<gene>
    <name evidence="2" type="ORF">OC929_26285</name>
</gene>
<protein>
    <submittedName>
        <fullName evidence="2">AMP-binding protein</fullName>
    </submittedName>
</protein>
<proteinExistence type="predicted"/>
<sequence>GRLVIVPRETTRSPEDFHQLLVEQGVTVLNQTPSAFKPLMRVACDSADDLALRYVIFGGEALDVAALQPWFERFGEDCDNLINMYGITETTVHVTYRPIRFADTQQPGSPIGAAIPDLSMYVLDADFNPVA</sequence>
<dbReference type="PANTHER" id="PTHR45527:SF14">
    <property type="entry name" value="PLIPASTATIN SYNTHASE SUBUNIT B"/>
    <property type="match status" value="1"/>
</dbReference>
<reference evidence="2" key="1">
    <citation type="journal article" date="2022" name="Microbiol. Spectr.">
        <title>An Nuclear Magnetic Resonance Fingerprint Matching Approach for the Identification and Structural Re-Evaluation of Pseudomonas Lipopeptides.</title>
        <authorList>
            <person name="De Roo V."/>
            <person name="Verleysen Y."/>
            <person name="Kovacs B."/>
            <person name="De Vleeschouwer M."/>
            <person name="Muangkaew P."/>
            <person name="Girard L."/>
            <person name="Hofte M."/>
            <person name="De Mot R."/>
            <person name="Madder A."/>
            <person name="Geudens N."/>
            <person name="Martins J.C."/>
        </authorList>
    </citation>
    <scope>NUCLEOTIDE SEQUENCE</scope>
    <source>
        <strain evidence="2">COR51</strain>
    </source>
</reference>
<organism evidence="2 3">
    <name type="scientific">Pseudomonas peradeniyensis</name>
    <dbReference type="NCBI Taxonomy" id="2745488"/>
    <lineage>
        <taxon>Bacteria</taxon>
        <taxon>Pseudomonadati</taxon>
        <taxon>Pseudomonadota</taxon>
        <taxon>Gammaproteobacteria</taxon>
        <taxon>Pseudomonadales</taxon>
        <taxon>Pseudomonadaceae</taxon>
        <taxon>Pseudomonas</taxon>
    </lineage>
</organism>
<evidence type="ECO:0000259" key="1">
    <source>
        <dbReference type="Pfam" id="PF00501"/>
    </source>
</evidence>
<keyword evidence="3" id="KW-1185">Reference proteome</keyword>
<dbReference type="PANTHER" id="PTHR45527">
    <property type="entry name" value="NONRIBOSOMAL PEPTIDE SYNTHETASE"/>
    <property type="match status" value="1"/>
</dbReference>
<dbReference type="Pfam" id="PF00501">
    <property type="entry name" value="AMP-binding"/>
    <property type="match status" value="1"/>
</dbReference>
<dbReference type="SUPFAM" id="SSF56801">
    <property type="entry name" value="Acetyl-CoA synthetase-like"/>
    <property type="match status" value="1"/>
</dbReference>
<dbReference type="RefSeq" id="WP_262953054.1">
    <property type="nucleotide sequence ID" value="NZ_JAOSLA010000110.1"/>
</dbReference>
<name>A0ABT2VIJ9_9PSED</name>
<dbReference type="EMBL" id="JAOSLA010000110">
    <property type="protein sequence ID" value="MCU7241560.1"/>
    <property type="molecule type" value="Genomic_DNA"/>
</dbReference>
<reference evidence="2" key="3">
    <citation type="journal article" date="2023" name="mSystems">
        <title>Charting the Lipopeptidome of Nonpathogenic Pseudomonas.</title>
        <authorList>
            <person name="Cesa-Luna C."/>
            <person name="Geudens N."/>
            <person name="Girard L."/>
            <person name="De Roo V."/>
            <person name="Maklad H.R."/>
            <person name="Martins J.C."/>
            <person name="Hofte M."/>
            <person name="De Mot R."/>
        </authorList>
    </citation>
    <scope>NUCLEOTIDE SEQUENCE</scope>
    <source>
        <strain evidence="2">COR51</strain>
    </source>
</reference>
<dbReference type="Proteomes" id="UP001139994">
    <property type="component" value="Unassembled WGS sequence"/>
</dbReference>
<feature type="non-terminal residue" evidence="2">
    <location>
        <position position="1"/>
    </location>
</feature>
<evidence type="ECO:0000313" key="3">
    <source>
        <dbReference type="Proteomes" id="UP001139994"/>
    </source>
</evidence>
<dbReference type="Gene3D" id="3.40.50.980">
    <property type="match status" value="1"/>
</dbReference>
<accession>A0ABT2VIJ9</accession>
<evidence type="ECO:0000313" key="2">
    <source>
        <dbReference type="EMBL" id="MCU7241560.1"/>
    </source>
</evidence>
<comment type="caution">
    <text evidence="2">The sequence shown here is derived from an EMBL/GenBank/DDBJ whole genome shotgun (WGS) entry which is preliminary data.</text>
</comment>
<feature type="domain" description="AMP-dependent synthetase/ligase" evidence="1">
    <location>
        <begin position="1"/>
        <end position="130"/>
    </location>
</feature>
<reference evidence="2" key="2">
    <citation type="submission" date="2022-09" db="EMBL/GenBank/DDBJ databases">
        <authorList>
            <person name="Cesa-Luna C."/>
            <person name="Girard L."/>
            <person name="Lood C."/>
            <person name="Hofte M."/>
            <person name="De Mot R."/>
        </authorList>
    </citation>
    <scope>NUCLEOTIDE SEQUENCE</scope>
    <source>
        <strain evidence="2">COR51</strain>
    </source>
</reference>